<evidence type="ECO:0000259" key="3">
    <source>
        <dbReference type="Pfam" id="PF03050"/>
    </source>
</evidence>
<feature type="coiled-coil region" evidence="1">
    <location>
        <begin position="14"/>
        <end position="41"/>
    </location>
</feature>
<evidence type="ECO:0000256" key="1">
    <source>
        <dbReference type="SAM" id="Coils"/>
    </source>
</evidence>
<proteinExistence type="predicted"/>
<dbReference type="Pfam" id="PF03050">
    <property type="entry name" value="DDE_Tnp_IS66"/>
    <property type="match status" value="1"/>
</dbReference>
<dbReference type="PANTHER" id="PTHR33678">
    <property type="entry name" value="BLL1576 PROTEIN"/>
    <property type="match status" value="1"/>
</dbReference>
<dbReference type="EMBL" id="QYBB01000140">
    <property type="protein sequence ID" value="RYC28744.1"/>
    <property type="molecule type" value="Genomic_DNA"/>
</dbReference>
<feature type="domain" description="Transposase IS66 central" evidence="3">
    <location>
        <begin position="156"/>
        <end position="417"/>
    </location>
</feature>
<sequence>MNTPTPPIDKDALIASLLERIEVLMAQNAALAARVAELEAKLGLPPKTPDNSSLPPSKGQKPSLPSVPKRKAKPHPGAHRLLHSNPTRHHDVLALSCQACGADVSGAEQSPCEVYDRVEIPTTEPDVTRVSLHGGTCPCCAKRFKAEPPAGLEPGSPFGPNIRAFVIYLRAVQGIPLARLRDALLDLFGLTISEGALVNMLSAAAAPFKAGVSLIKVRLLGGTAIASDETGVRVGRANWWLWVFHHGDSAVFVADAHRSKAVVEAFLGDHRPDFWTSDRLGAQAGWARKDHQVCLAHLIRDVQYAIEAGDAVLGPGLKHLLERACAIGRRRTTLKNATLKAYEADLERRLDRTMALDPTHPAGTKLKRMILKVRSQLFVFVQNRDLEATNNGSERALRPCAVYRKITNGFRQEWGAHLYADIRSVIETARRRSVRAIDAIRLTLRGQPIAVPA</sequence>
<feature type="compositionally biased region" description="Basic residues" evidence="2">
    <location>
        <begin position="68"/>
        <end position="82"/>
    </location>
</feature>
<dbReference type="Proteomes" id="UP000290759">
    <property type="component" value="Unassembled WGS sequence"/>
</dbReference>
<dbReference type="NCBIfam" id="NF033517">
    <property type="entry name" value="transpos_IS66"/>
    <property type="match status" value="1"/>
</dbReference>
<reference evidence="4 5" key="2">
    <citation type="submission" date="2019-02" db="EMBL/GenBank/DDBJ databases">
        <title>'Lichenibacterium ramalinii' gen. nov. sp. nov., 'Lichenibacterium minor' gen. nov. sp. nov.</title>
        <authorList>
            <person name="Pankratov T."/>
        </authorList>
    </citation>
    <scope>NUCLEOTIDE SEQUENCE [LARGE SCALE GENOMIC DNA]</scope>
    <source>
        <strain evidence="4 5">RmlP026</strain>
    </source>
</reference>
<dbReference type="InterPro" id="IPR004291">
    <property type="entry name" value="Transposase_IS66_central"/>
</dbReference>
<comment type="caution">
    <text evidence="4">The sequence shown here is derived from an EMBL/GenBank/DDBJ whole genome shotgun (WGS) entry which is preliminary data.</text>
</comment>
<dbReference type="AlphaFoldDB" id="A0A4V1RTT2"/>
<dbReference type="InterPro" id="IPR052344">
    <property type="entry name" value="Transposase-related"/>
</dbReference>
<protein>
    <submittedName>
        <fullName evidence="4">IS66 family transposase</fullName>
    </submittedName>
</protein>
<keyword evidence="1" id="KW-0175">Coiled coil</keyword>
<reference evidence="4 5" key="1">
    <citation type="submission" date="2018-12" db="EMBL/GenBank/DDBJ databases">
        <authorList>
            <person name="Grouzdev D.S."/>
            <person name="Krutkina M.S."/>
        </authorList>
    </citation>
    <scope>NUCLEOTIDE SEQUENCE [LARGE SCALE GENOMIC DNA]</scope>
    <source>
        <strain evidence="4 5">RmlP026</strain>
    </source>
</reference>
<dbReference type="OrthoDB" id="9816539at2"/>
<evidence type="ECO:0000256" key="2">
    <source>
        <dbReference type="SAM" id="MobiDB-lite"/>
    </source>
</evidence>
<gene>
    <name evidence="4" type="ORF">D3273_27705</name>
</gene>
<dbReference type="RefSeq" id="WP_129230261.1">
    <property type="nucleotide sequence ID" value="NZ_QYBB01000140.1"/>
</dbReference>
<organism evidence="4 5">
    <name type="scientific">Lichenibacterium minor</name>
    <dbReference type="NCBI Taxonomy" id="2316528"/>
    <lineage>
        <taxon>Bacteria</taxon>
        <taxon>Pseudomonadati</taxon>
        <taxon>Pseudomonadota</taxon>
        <taxon>Alphaproteobacteria</taxon>
        <taxon>Hyphomicrobiales</taxon>
        <taxon>Lichenihabitantaceae</taxon>
        <taxon>Lichenibacterium</taxon>
    </lineage>
</organism>
<keyword evidence="5" id="KW-1185">Reference proteome</keyword>
<accession>A0A4V1RTT2</accession>
<feature type="region of interest" description="Disordered" evidence="2">
    <location>
        <begin position="44"/>
        <end position="84"/>
    </location>
</feature>
<name>A0A4V1RTT2_9HYPH</name>
<evidence type="ECO:0000313" key="4">
    <source>
        <dbReference type="EMBL" id="RYC28744.1"/>
    </source>
</evidence>
<evidence type="ECO:0000313" key="5">
    <source>
        <dbReference type="Proteomes" id="UP000290759"/>
    </source>
</evidence>
<dbReference type="PANTHER" id="PTHR33678:SF2">
    <property type="match status" value="1"/>
</dbReference>